<dbReference type="GO" id="GO:0030288">
    <property type="term" value="C:outer membrane-bounded periplasmic space"/>
    <property type="evidence" value="ECO:0007669"/>
    <property type="project" value="TreeGrafter"/>
</dbReference>
<dbReference type="Proteomes" id="UP000655868">
    <property type="component" value="Unassembled WGS sequence"/>
</dbReference>
<dbReference type="Pfam" id="PF01497">
    <property type="entry name" value="Peripla_BP_2"/>
    <property type="match status" value="1"/>
</dbReference>
<comment type="similarity">
    <text evidence="2">Belongs to the bacterial solute-binding protein 8 family.</text>
</comment>
<accession>A0A934NV11</accession>
<keyword evidence="3" id="KW-0813">Transport</keyword>
<keyword evidence="4 5" id="KW-0732">Signal</keyword>
<dbReference type="InterPro" id="IPR051313">
    <property type="entry name" value="Bact_iron-sidero_bind"/>
</dbReference>
<protein>
    <submittedName>
        <fullName evidence="7">ABC transporter substrate-binding protein</fullName>
    </submittedName>
</protein>
<evidence type="ECO:0000256" key="4">
    <source>
        <dbReference type="ARBA" id="ARBA00022729"/>
    </source>
</evidence>
<evidence type="ECO:0000256" key="5">
    <source>
        <dbReference type="SAM" id="SignalP"/>
    </source>
</evidence>
<dbReference type="PROSITE" id="PS50983">
    <property type="entry name" value="FE_B12_PBP"/>
    <property type="match status" value="1"/>
</dbReference>
<evidence type="ECO:0000259" key="6">
    <source>
        <dbReference type="PROSITE" id="PS50983"/>
    </source>
</evidence>
<dbReference type="Gene3D" id="3.40.50.1980">
    <property type="entry name" value="Nitrogenase molybdenum iron protein domain"/>
    <property type="match status" value="2"/>
</dbReference>
<feature type="chain" id="PRO_5039322770" evidence="5">
    <location>
        <begin position="30"/>
        <end position="339"/>
    </location>
</feature>
<evidence type="ECO:0000313" key="8">
    <source>
        <dbReference type="Proteomes" id="UP000655868"/>
    </source>
</evidence>
<dbReference type="PROSITE" id="PS51257">
    <property type="entry name" value="PROKAR_LIPOPROTEIN"/>
    <property type="match status" value="1"/>
</dbReference>
<evidence type="ECO:0000256" key="2">
    <source>
        <dbReference type="ARBA" id="ARBA00008814"/>
    </source>
</evidence>
<comment type="caution">
    <text evidence="7">The sequence shown here is derived from an EMBL/GenBank/DDBJ whole genome shotgun (WGS) entry which is preliminary data.</text>
</comment>
<dbReference type="PANTHER" id="PTHR30532:SF24">
    <property type="entry name" value="FERRIC ENTEROBACTIN-BINDING PERIPLASMIC PROTEIN FEPB"/>
    <property type="match status" value="1"/>
</dbReference>
<dbReference type="InterPro" id="IPR002491">
    <property type="entry name" value="ABC_transptr_periplasmic_BD"/>
</dbReference>
<feature type="signal peptide" evidence="5">
    <location>
        <begin position="1"/>
        <end position="29"/>
    </location>
</feature>
<comment type="subcellular location">
    <subcellularLocation>
        <location evidence="1">Cell envelope</location>
    </subcellularLocation>
</comment>
<dbReference type="SUPFAM" id="SSF53807">
    <property type="entry name" value="Helical backbone' metal receptor"/>
    <property type="match status" value="1"/>
</dbReference>
<evidence type="ECO:0000256" key="1">
    <source>
        <dbReference type="ARBA" id="ARBA00004196"/>
    </source>
</evidence>
<dbReference type="EMBL" id="JAEMNV010000008">
    <property type="protein sequence ID" value="MBJ8341802.1"/>
    <property type="molecule type" value="Genomic_DNA"/>
</dbReference>
<dbReference type="GO" id="GO:1901678">
    <property type="term" value="P:iron coordination entity transport"/>
    <property type="evidence" value="ECO:0007669"/>
    <property type="project" value="UniProtKB-ARBA"/>
</dbReference>
<evidence type="ECO:0000256" key="3">
    <source>
        <dbReference type="ARBA" id="ARBA00022448"/>
    </source>
</evidence>
<evidence type="ECO:0000313" key="7">
    <source>
        <dbReference type="EMBL" id="MBJ8341802.1"/>
    </source>
</evidence>
<dbReference type="RefSeq" id="WP_199706867.1">
    <property type="nucleotide sequence ID" value="NZ_JAEMNV010000008.1"/>
</dbReference>
<organism evidence="7 8">
    <name type="scientific">Antrihabitans stalagmiti</name>
    <dbReference type="NCBI Taxonomy" id="2799499"/>
    <lineage>
        <taxon>Bacteria</taxon>
        <taxon>Bacillati</taxon>
        <taxon>Actinomycetota</taxon>
        <taxon>Actinomycetes</taxon>
        <taxon>Mycobacteriales</taxon>
        <taxon>Nocardiaceae</taxon>
        <taxon>Antrihabitans</taxon>
    </lineage>
</organism>
<name>A0A934NV11_9NOCA</name>
<keyword evidence="8" id="KW-1185">Reference proteome</keyword>
<sequence>MKPHSKPAVRRLSVLVAALLALSFSAACSADSSSSADDTSGPWAFVDGSGETVEVDHTPTRIIAHAYAAAALMSFGIKPIAVWADSDVTTDPGTKDLDLSGVEILGETFGEIDVEKAASLRPDLIVGDWWPVENAHSGFEAGVEEESKKLADLAPVVGPSQGDSIVELIEGYEKLAASLGGKLDDPTVAANKQRFETARSNFTQATAAKPGLTALAVSPTTDGLAVAVPKYAPELLDFQSWGLKVVDPERPDEGFPYWETLSWENADRYQPDLLLIDDRSYPANLDDAKKQPSWTSVAAAKADAVVPWPAYWLHTYSDYASQLEQLTAAVQSANADLVG</sequence>
<proteinExistence type="inferred from homology"/>
<dbReference type="PANTHER" id="PTHR30532">
    <property type="entry name" value="IRON III DICITRATE-BINDING PERIPLASMIC PROTEIN"/>
    <property type="match status" value="1"/>
</dbReference>
<feature type="domain" description="Fe/B12 periplasmic-binding" evidence="6">
    <location>
        <begin position="60"/>
        <end position="337"/>
    </location>
</feature>
<dbReference type="AlphaFoldDB" id="A0A934NV11"/>
<gene>
    <name evidence="7" type="ORF">JGU71_23220</name>
</gene>
<reference evidence="7" key="1">
    <citation type="submission" date="2020-12" db="EMBL/GenBank/DDBJ databases">
        <title>Antrihabitans popcorni sp. nov. and Antrihabitans auranticaus sp. nov., isolated from a larva cave.</title>
        <authorList>
            <person name="Lee S.D."/>
            <person name="Kim I.S."/>
        </authorList>
    </citation>
    <scope>NUCLEOTIDE SEQUENCE</scope>
    <source>
        <strain evidence="7">YC3-6</strain>
    </source>
</reference>